<dbReference type="AlphaFoldDB" id="A0A6A8A8K9"/>
<feature type="domain" description="Lysozyme inhibitor LprI-like N-terminal" evidence="2">
    <location>
        <begin position="26"/>
        <end position="118"/>
    </location>
</feature>
<dbReference type="InterPro" id="IPR009739">
    <property type="entry name" value="LprI-like_N"/>
</dbReference>
<proteinExistence type="predicted"/>
<dbReference type="Proteomes" id="UP000435138">
    <property type="component" value="Unassembled WGS sequence"/>
</dbReference>
<protein>
    <submittedName>
        <fullName evidence="3">DUF1311 domain-containing protein</fullName>
    </submittedName>
</protein>
<accession>A0A6A8A8K9</accession>
<feature type="chain" id="PRO_5025513183" evidence="1">
    <location>
        <begin position="20"/>
        <end position="126"/>
    </location>
</feature>
<evidence type="ECO:0000313" key="4">
    <source>
        <dbReference type="Proteomes" id="UP000435138"/>
    </source>
</evidence>
<evidence type="ECO:0000256" key="1">
    <source>
        <dbReference type="SAM" id="SignalP"/>
    </source>
</evidence>
<dbReference type="Pfam" id="PF07007">
    <property type="entry name" value="LprI"/>
    <property type="match status" value="1"/>
</dbReference>
<dbReference type="EMBL" id="WIXI01000040">
    <property type="protein sequence ID" value="MQY46237.1"/>
    <property type="molecule type" value="Genomic_DNA"/>
</dbReference>
<sequence>MKKLLLAVLLLLPASFASADDLYDKCMDGAVTNPDFAKCGGEWVARADVKLNEAWKTLNARFGDRDEAKQYLLTEQRLWNAYKEGSCLFYNADFGREGQIIHYSACRAGVIERRVEELESLGADLN</sequence>
<keyword evidence="1" id="KW-0732">Signal</keyword>
<evidence type="ECO:0000259" key="2">
    <source>
        <dbReference type="Pfam" id="PF07007"/>
    </source>
</evidence>
<reference evidence="3 4" key="1">
    <citation type="submission" date="2019-11" db="EMBL/GenBank/DDBJ databases">
        <title>Genome analysis of Rhizobacterium cereale a novel genus and species isolated from maize roots in North Spain.</title>
        <authorList>
            <person name="Menendez E."/>
            <person name="Flores-Felix J.D."/>
            <person name="Ramirez-Bahena M.-H."/>
            <person name="Igual J.M."/>
            <person name="Garcia-Fraile P."/>
            <person name="Peix A."/>
            <person name="Velazquez E."/>
        </authorList>
    </citation>
    <scope>NUCLEOTIDE SEQUENCE [LARGE SCALE GENOMIC DNA]</scope>
    <source>
        <strain evidence="3 4">RZME27</strain>
    </source>
</reference>
<keyword evidence="4" id="KW-1185">Reference proteome</keyword>
<name>A0A6A8A8K9_9HYPH</name>
<dbReference type="RefSeq" id="WP_324184832.1">
    <property type="nucleotide sequence ID" value="NZ_JAYKOO010000002.1"/>
</dbReference>
<comment type="caution">
    <text evidence="3">The sequence shown here is derived from an EMBL/GenBank/DDBJ whole genome shotgun (WGS) entry which is preliminary data.</text>
</comment>
<organism evidence="3 4">
    <name type="scientific">Endobacterium cereale</name>
    <dbReference type="NCBI Taxonomy" id="2663029"/>
    <lineage>
        <taxon>Bacteria</taxon>
        <taxon>Pseudomonadati</taxon>
        <taxon>Pseudomonadota</taxon>
        <taxon>Alphaproteobacteria</taxon>
        <taxon>Hyphomicrobiales</taxon>
        <taxon>Rhizobiaceae</taxon>
        <taxon>Endobacterium</taxon>
    </lineage>
</organism>
<evidence type="ECO:0000313" key="3">
    <source>
        <dbReference type="EMBL" id="MQY46237.1"/>
    </source>
</evidence>
<gene>
    <name evidence="3" type="ORF">GAO09_09265</name>
</gene>
<feature type="signal peptide" evidence="1">
    <location>
        <begin position="1"/>
        <end position="19"/>
    </location>
</feature>
<dbReference type="Gene3D" id="1.20.1270.180">
    <property type="match status" value="1"/>
</dbReference>